<comment type="subcellular location">
    <subcellularLocation>
        <location evidence="1">Nucleus</location>
    </subcellularLocation>
</comment>
<dbReference type="PANTHER" id="PTHR46487">
    <property type="entry name" value="DNA REPAIR PROTEIN XRCC3"/>
    <property type="match status" value="1"/>
</dbReference>
<evidence type="ECO:0000259" key="7">
    <source>
        <dbReference type="PROSITE" id="PS50162"/>
    </source>
</evidence>
<keyword evidence="4" id="KW-0067">ATP-binding</keyword>
<protein>
    <recommendedName>
        <fullName evidence="7">RecA family profile 1 domain-containing protein</fullName>
    </recommendedName>
</protein>
<dbReference type="AlphaFoldDB" id="A0AAW1U9E8"/>
<evidence type="ECO:0000256" key="5">
    <source>
        <dbReference type="ARBA" id="ARBA00023204"/>
    </source>
</evidence>
<dbReference type="GO" id="GO:0005657">
    <property type="term" value="C:replication fork"/>
    <property type="evidence" value="ECO:0007669"/>
    <property type="project" value="TreeGrafter"/>
</dbReference>
<evidence type="ECO:0000256" key="6">
    <source>
        <dbReference type="ARBA" id="ARBA00023242"/>
    </source>
</evidence>
<dbReference type="GO" id="GO:0090656">
    <property type="term" value="P:t-circle formation"/>
    <property type="evidence" value="ECO:0007669"/>
    <property type="project" value="TreeGrafter"/>
</dbReference>
<dbReference type="GO" id="GO:0000400">
    <property type="term" value="F:four-way junction DNA binding"/>
    <property type="evidence" value="ECO:0007669"/>
    <property type="project" value="TreeGrafter"/>
</dbReference>
<dbReference type="CDD" id="cd19491">
    <property type="entry name" value="XRCC3"/>
    <property type="match status" value="1"/>
</dbReference>
<dbReference type="PANTHER" id="PTHR46487:SF1">
    <property type="entry name" value="DNA REPAIR PROTEIN XRCC3"/>
    <property type="match status" value="1"/>
</dbReference>
<dbReference type="GO" id="GO:0140664">
    <property type="term" value="F:ATP-dependent DNA damage sensor activity"/>
    <property type="evidence" value="ECO:0007669"/>
    <property type="project" value="InterPro"/>
</dbReference>
<dbReference type="InterPro" id="IPR027417">
    <property type="entry name" value="P-loop_NTPase"/>
</dbReference>
<dbReference type="InterPro" id="IPR020588">
    <property type="entry name" value="RecA_ATP-bd"/>
</dbReference>
<evidence type="ECO:0000256" key="1">
    <source>
        <dbReference type="ARBA" id="ARBA00004123"/>
    </source>
</evidence>
<dbReference type="GO" id="GO:0033065">
    <property type="term" value="C:Rad51C-XRCC3 complex"/>
    <property type="evidence" value="ECO:0007669"/>
    <property type="project" value="TreeGrafter"/>
</dbReference>
<reference evidence="8 9" key="1">
    <citation type="submission" date="2023-03" db="EMBL/GenBank/DDBJ databases">
        <title>Genome insight into feeding habits of ladybird beetles.</title>
        <authorList>
            <person name="Li H.-S."/>
            <person name="Huang Y.-H."/>
            <person name="Pang H."/>
        </authorList>
    </citation>
    <scope>NUCLEOTIDE SEQUENCE [LARGE SCALE GENOMIC DNA]</scope>
    <source>
        <strain evidence="8">SYSU_2023b</strain>
        <tissue evidence="8">Whole body</tissue>
    </source>
</reference>
<dbReference type="SUPFAM" id="SSF52540">
    <property type="entry name" value="P-loop containing nucleoside triphosphate hydrolases"/>
    <property type="match status" value="1"/>
</dbReference>
<evidence type="ECO:0000256" key="2">
    <source>
        <dbReference type="ARBA" id="ARBA00022741"/>
    </source>
</evidence>
<accession>A0AAW1U9E8</accession>
<dbReference type="InterPro" id="IPR013632">
    <property type="entry name" value="Rad51_C"/>
</dbReference>
<comment type="caution">
    <text evidence="8">The sequence shown here is derived from an EMBL/GenBank/DDBJ whole genome shotgun (WGS) entry which is preliminary data.</text>
</comment>
<dbReference type="Pfam" id="PF08423">
    <property type="entry name" value="Rad51"/>
    <property type="match status" value="1"/>
</dbReference>
<keyword evidence="3" id="KW-0227">DNA damage</keyword>
<dbReference type="GO" id="GO:0000722">
    <property type="term" value="P:telomere maintenance via recombination"/>
    <property type="evidence" value="ECO:0007669"/>
    <property type="project" value="TreeGrafter"/>
</dbReference>
<dbReference type="GO" id="GO:0071140">
    <property type="term" value="P:resolution of mitotic recombination intermediates"/>
    <property type="evidence" value="ECO:0007669"/>
    <property type="project" value="TreeGrafter"/>
</dbReference>
<keyword evidence="2" id="KW-0547">Nucleotide-binding</keyword>
<evidence type="ECO:0000256" key="3">
    <source>
        <dbReference type="ARBA" id="ARBA00022763"/>
    </source>
</evidence>
<dbReference type="Gene3D" id="3.40.50.300">
    <property type="entry name" value="P-loop containing nucleotide triphosphate hydrolases"/>
    <property type="match status" value="1"/>
</dbReference>
<organism evidence="8 9">
    <name type="scientific">Henosepilachna vigintioctopunctata</name>
    <dbReference type="NCBI Taxonomy" id="420089"/>
    <lineage>
        <taxon>Eukaryota</taxon>
        <taxon>Metazoa</taxon>
        <taxon>Ecdysozoa</taxon>
        <taxon>Arthropoda</taxon>
        <taxon>Hexapoda</taxon>
        <taxon>Insecta</taxon>
        <taxon>Pterygota</taxon>
        <taxon>Neoptera</taxon>
        <taxon>Endopterygota</taxon>
        <taxon>Coleoptera</taxon>
        <taxon>Polyphaga</taxon>
        <taxon>Cucujiformia</taxon>
        <taxon>Coccinelloidea</taxon>
        <taxon>Coccinellidae</taxon>
        <taxon>Epilachninae</taxon>
        <taxon>Epilachnini</taxon>
        <taxon>Henosepilachna</taxon>
    </lineage>
</organism>
<gene>
    <name evidence="8" type="ORF">WA026_006640</name>
</gene>
<feature type="domain" description="RecA family profile 1" evidence="7">
    <location>
        <begin position="17"/>
        <end position="191"/>
    </location>
</feature>
<evidence type="ECO:0000313" key="9">
    <source>
        <dbReference type="Proteomes" id="UP001431783"/>
    </source>
</evidence>
<keyword evidence="9" id="KW-1185">Reference proteome</keyword>
<sequence length="255" mass="28988">MRSTSEIKFLTANLLKEFEILSLGCSNIDKLLKGGFRSNVLNEIAGDSGSGKTQICLVLSLIVQLPKRFGGLDKAAVYICTEKVFPIKRLHQLNCWFQQKYGTTKNFLDNIFIQHIPDYEVLMKALHIHLPNLLKMKDIGLIVIDSIAGIFRSDNLEVSYVNRSKQLNEIALILRQFGAKYCCVIICVNQVTENLDSGKREPCLGLTWSNSVISRFFISRCYPLSQRIFQVIFSPYLSNSECKFMITEKGIENDM</sequence>
<dbReference type="GO" id="GO:0045003">
    <property type="term" value="P:double-strand break repair via synthesis-dependent strand annealing"/>
    <property type="evidence" value="ECO:0007669"/>
    <property type="project" value="TreeGrafter"/>
</dbReference>
<dbReference type="EMBL" id="JARQZJ010000062">
    <property type="protein sequence ID" value="KAK9879574.1"/>
    <property type="molecule type" value="Genomic_DNA"/>
</dbReference>
<keyword evidence="5" id="KW-0234">DNA repair</keyword>
<dbReference type="Proteomes" id="UP001431783">
    <property type="component" value="Unassembled WGS sequence"/>
</dbReference>
<dbReference type="GO" id="GO:0005524">
    <property type="term" value="F:ATP binding"/>
    <property type="evidence" value="ECO:0007669"/>
    <property type="project" value="UniProtKB-KW"/>
</dbReference>
<evidence type="ECO:0000313" key="8">
    <source>
        <dbReference type="EMBL" id="KAK9879574.1"/>
    </source>
</evidence>
<evidence type="ECO:0000256" key="4">
    <source>
        <dbReference type="ARBA" id="ARBA00022840"/>
    </source>
</evidence>
<dbReference type="InterPro" id="IPR047348">
    <property type="entry name" value="XRCC3-like_C"/>
</dbReference>
<dbReference type="PROSITE" id="PS50162">
    <property type="entry name" value="RECA_2"/>
    <property type="match status" value="1"/>
</dbReference>
<name>A0AAW1U9E8_9CUCU</name>
<keyword evidence="6" id="KW-0539">Nucleus</keyword>
<proteinExistence type="predicted"/>